<feature type="compositionally biased region" description="Basic and acidic residues" evidence="2">
    <location>
        <begin position="1"/>
        <end position="13"/>
    </location>
</feature>
<evidence type="ECO:0000313" key="6">
    <source>
        <dbReference type="Proteomes" id="UP000009877"/>
    </source>
</evidence>
<evidence type="ECO:0000259" key="4">
    <source>
        <dbReference type="Pfam" id="PF03816"/>
    </source>
</evidence>
<feature type="domain" description="Cell envelope-related transcriptional attenuator" evidence="4">
    <location>
        <begin position="284"/>
        <end position="466"/>
    </location>
</feature>
<dbReference type="InterPro" id="IPR050922">
    <property type="entry name" value="LytR/CpsA/Psr_CW_biosynth"/>
</dbReference>
<sequence length="596" mass="64113">METRRPAGRHWAEDEWTDEAPERGLPADQGPAEDRPPRDSTPRAHAPEPPARRAWTEGDLLDRDALEEGPEHEGLPEPQDRDIAAEISSEAALSSRDGTASWARALRDPSFVSSGRRTWRAWLLILGTLVFPGSAQIAAGNRRLGRIALPITIMCWAVLVIALLLALVWRNPLVFLLTNGFSGRIIAFGLVLAAIWWGLLFLDTLRLIRPGLLETRPRVLACAGLAALLFVTSGGLLYSAHLLNVTRGTVGEIFAGGMPFSPVDGRYNILLMGADAGEDRVGLRPDSMTVLSIDADSGQTATISLPRNLQNVPFPEDSPMHEIYPEGYNCGDECLLNAVYTDVMQNHQDIYGDDVEDPGVEAMKDAATGVLGIEVQGYAMIDMHGFEQLIDALGGITIDVGGQVPMGGGTNSRTGEPNEVLDYIEPGVQKLDGYHALWYARSREGASDYDRQARQRCVQAAMLDQLNPANVVTQFEELAAAGTQVVETDIPQSSLGSFVDLAVKAKEHEFVTYAAGPPYYDELFPTYPDYDQLHADVQEMLESAQGEDPQASGAVGGAGPLGSASLVTVPAQTTDDGQGSSGDTPELSPNGTCSVP</sequence>
<dbReference type="RefSeq" id="WP_006213401.1">
    <property type="nucleotide sequence ID" value="NZ_ANHZ02000002.1"/>
</dbReference>
<feature type="compositionally biased region" description="Basic and acidic residues" evidence="2">
    <location>
        <begin position="32"/>
        <end position="62"/>
    </location>
</feature>
<evidence type="ECO:0000256" key="1">
    <source>
        <dbReference type="ARBA" id="ARBA00006068"/>
    </source>
</evidence>
<reference evidence="5 6" key="1">
    <citation type="journal article" date="2014" name="Genome Announc.">
        <title>Draft Genome Sequence of Kocuria palustris PEL.</title>
        <authorList>
            <person name="Sharma G."/>
            <person name="Khatri I."/>
            <person name="Subramanian S."/>
        </authorList>
    </citation>
    <scope>NUCLEOTIDE SEQUENCE [LARGE SCALE GENOMIC DNA]</scope>
    <source>
        <strain evidence="5 6">PEL</strain>
    </source>
</reference>
<name>M2XXV5_9MICC</name>
<accession>M2XXV5</accession>
<comment type="similarity">
    <text evidence="1">Belongs to the LytR/CpsA/Psr (LCP) family.</text>
</comment>
<dbReference type="AlphaFoldDB" id="M2XXV5"/>
<gene>
    <name evidence="5" type="ORF">C884_01022</name>
</gene>
<feature type="transmembrane region" description="Helical" evidence="3">
    <location>
        <begin position="181"/>
        <end position="199"/>
    </location>
</feature>
<organism evidence="5 6">
    <name type="scientific">Kocuria palustris PEL</name>
    <dbReference type="NCBI Taxonomy" id="1236550"/>
    <lineage>
        <taxon>Bacteria</taxon>
        <taxon>Bacillati</taxon>
        <taxon>Actinomycetota</taxon>
        <taxon>Actinomycetes</taxon>
        <taxon>Micrococcales</taxon>
        <taxon>Micrococcaceae</taxon>
        <taxon>Kocuria</taxon>
    </lineage>
</organism>
<keyword evidence="3" id="KW-1133">Transmembrane helix</keyword>
<feature type="region of interest" description="Disordered" evidence="2">
    <location>
        <begin position="542"/>
        <end position="596"/>
    </location>
</feature>
<dbReference type="Proteomes" id="UP000009877">
    <property type="component" value="Unassembled WGS sequence"/>
</dbReference>
<evidence type="ECO:0000256" key="2">
    <source>
        <dbReference type="SAM" id="MobiDB-lite"/>
    </source>
</evidence>
<dbReference type="InterPro" id="IPR004474">
    <property type="entry name" value="LytR_CpsA_psr"/>
</dbReference>
<feature type="region of interest" description="Disordered" evidence="2">
    <location>
        <begin position="1"/>
        <end position="62"/>
    </location>
</feature>
<evidence type="ECO:0000313" key="5">
    <source>
        <dbReference type="EMBL" id="EME37648.1"/>
    </source>
</evidence>
<comment type="caution">
    <text evidence="5">The sequence shown here is derived from an EMBL/GenBank/DDBJ whole genome shotgun (WGS) entry which is preliminary data.</text>
</comment>
<keyword evidence="3" id="KW-0472">Membrane</keyword>
<evidence type="ECO:0000256" key="3">
    <source>
        <dbReference type="SAM" id="Phobius"/>
    </source>
</evidence>
<feature type="transmembrane region" description="Helical" evidence="3">
    <location>
        <begin position="147"/>
        <end position="169"/>
    </location>
</feature>
<dbReference type="STRING" id="71999.KPaMU14_09420"/>
<dbReference type="PANTHER" id="PTHR33392">
    <property type="entry name" value="POLYISOPRENYL-TEICHOIC ACID--PEPTIDOGLYCAN TEICHOIC ACID TRANSFERASE TAGU"/>
    <property type="match status" value="1"/>
</dbReference>
<dbReference type="PANTHER" id="PTHR33392:SF6">
    <property type="entry name" value="POLYISOPRENYL-TEICHOIC ACID--PEPTIDOGLYCAN TEICHOIC ACID TRANSFERASE TAGU"/>
    <property type="match status" value="1"/>
</dbReference>
<feature type="transmembrane region" description="Helical" evidence="3">
    <location>
        <begin position="119"/>
        <end position="140"/>
    </location>
</feature>
<keyword evidence="6" id="KW-1185">Reference proteome</keyword>
<dbReference type="NCBIfam" id="TIGR00350">
    <property type="entry name" value="lytR_cpsA_psr"/>
    <property type="match status" value="1"/>
</dbReference>
<keyword evidence="3" id="KW-0812">Transmembrane</keyword>
<feature type="compositionally biased region" description="Polar residues" evidence="2">
    <location>
        <begin position="570"/>
        <end position="596"/>
    </location>
</feature>
<feature type="transmembrane region" description="Helical" evidence="3">
    <location>
        <begin position="219"/>
        <end position="238"/>
    </location>
</feature>
<dbReference type="Gene3D" id="3.40.630.190">
    <property type="entry name" value="LCP protein"/>
    <property type="match status" value="1"/>
</dbReference>
<dbReference type="Pfam" id="PF03816">
    <property type="entry name" value="LytR_cpsA_psr"/>
    <property type="match status" value="1"/>
</dbReference>
<proteinExistence type="inferred from homology"/>
<dbReference type="EMBL" id="ANHZ02000002">
    <property type="protein sequence ID" value="EME37648.1"/>
    <property type="molecule type" value="Genomic_DNA"/>
</dbReference>
<protein>
    <submittedName>
        <fullName evidence="5">Transcriptional regulator, LytR family</fullName>
    </submittedName>
</protein>